<organism evidence="2 3">
    <name type="scientific">Daphnia pulex</name>
    <name type="common">Water flea</name>
    <dbReference type="NCBI Taxonomy" id="6669"/>
    <lineage>
        <taxon>Eukaryota</taxon>
        <taxon>Metazoa</taxon>
        <taxon>Ecdysozoa</taxon>
        <taxon>Arthropoda</taxon>
        <taxon>Crustacea</taxon>
        <taxon>Branchiopoda</taxon>
        <taxon>Diplostraca</taxon>
        <taxon>Cladocera</taxon>
        <taxon>Anomopoda</taxon>
        <taxon>Daphniidae</taxon>
        <taxon>Daphnia</taxon>
    </lineage>
</organism>
<protein>
    <submittedName>
        <fullName evidence="2">Uncharacterized protein</fullName>
    </submittedName>
</protein>
<name>E9GVZ1_DAPPU</name>
<keyword evidence="1" id="KW-0812">Transmembrane</keyword>
<dbReference type="OrthoDB" id="6336411at2759"/>
<keyword evidence="3" id="KW-1185">Reference proteome</keyword>
<sequence length="179" mass="20192">MCLNFKAFASIAILFSTFSLFPCIYGRLCQIENHRRWINDNTSQLSDDQDLFYCPRPEDPPQFTDCCYSDSQAVPGTGMCCERKSHDSMLGFGDSMLIAISVGVIISCLLSSILVLVCCFCSKCPLYSVCHSKYEHNDTIAFSTKEELMKLNGMPNEDYKIQQGYEPNAVQLRPVLYDA</sequence>
<reference evidence="2 3" key="1">
    <citation type="journal article" date="2011" name="Science">
        <title>The ecoresponsive genome of Daphnia pulex.</title>
        <authorList>
            <person name="Colbourne J.K."/>
            <person name="Pfrender M.E."/>
            <person name="Gilbert D."/>
            <person name="Thomas W.K."/>
            <person name="Tucker A."/>
            <person name="Oakley T.H."/>
            <person name="Tokishita S."/>
            <person name="Aerts A."/>
            <person name="Arnold G.J."/>
            <person name="Basu M.K."/>
            <person name="Bauer D.J."/>
            <person name="Caceres C.E."/>
            <person name="Carmel L."/>
            <person name="Casola C."/>
            <person name="Choi J.H."/>
            <person name="Detter J.C."/>
            <person name="Dong Q."/>
            <person name="Dusheyko S."/>
            <person name="Eads B.D."/>
            <person name="Frohlich T."/>
            <person name="Geiler-Samerotte K.A."/>
            <person name="Gerlach D."/>
            <person name="Hatcher P."/>
            <person name="Jogdeo S."/>
            <person name="Krijgsveld J."/>
            <person name="Kriventseva E.V."/>
            <person name="Kultz D."/>
            <person name="Laforsch C."/>
            <person name="Lindquist E."/>
            <person name="Lopez J."/>
            <person name="Manak J.R."/>
            <person name="Muller J."/>
            <person name="Pangilinan J."/>
            <person name="Patwardhan R.P."/>
            <person name="Pitluck S."/>
            <person name="Pritham E.J."/>
            <person name="Rechtsteiner A."/>
            <person name="Rho M."/>
            <person name="Rogozin I.B."/>
            <person name="Sakarya O."/>
            <person name="Salamov A."/>
            <person name="Schaack S."/>
            <person name="Shapiro H."/>
            <person name="Shiga Y."/>
            <person name="Skalitzky C."/>
            <person name="Smith Z."/>
            <person name="Souvorov A."/>
            <person name="Sung W."/>
            <person name="Tang Z."/>
            <person name="Tsuchiya D."/>
            <person name="Tu H."/>
            <person name="Vos H."/>
            <person name="Wang M."/>
            <person name="Wolf Y.I."/>
            <person name="Yamagata H."/>
            <person name="Yamada T."/>
            <person name="Ye Y."/>
            <person name="Shaw J.R."/>
            <person name="Andrews J."/>
            <person name="Crease T.J."/>
            <person name="Tang H."/>
            <person name="Lucas S.M."/>
            <person name="Robertson H.M."/>
            <person name="Bork P."/>
            <person name="Koonin E.V."/>
            <person name="Zdobnov E.M."/>
            <person name="Grigoriev I.V."/>
            <person name="Lynch M."/>
            <person name="Boore J.L."/>
        </authorList>
    </citation>
    <scope>NUCLEOTIDE SEQUENCE [LARGE SCALE GENOMIC DNA]</scope>
</reference>
<keyword evidence="1" id="KW-0472">Membrane</keyword>
<proteinExistence type="predicted"/>
<dbReference type="AlphaFoldDB" id="E9GVZ1"/>
<evidence type="ECO:0000313" key="3">
    <source>
        <dbReference type="Proteomes" id="UP000000305"/>
    </source>
</evidence>
<evidence type="ECO:0000313" key="2">
    <source>
        <dbReference type="EMBL" id="EFX76258.1"/>
    </source>
</evidence>
<keyword evidence="1" id="KW-1133">Transmembrane helix</keyword>
<dbReference type="InParanoid" id="E9GVZ1"/>
<feature type="transmembrane region" description="Helical" evidence="1">
    <location>
        <begin position="6"/>
        <end position="26"/>
    </location>
</feature>
<accession>E9GVZ1</accession>
<dbReference type="eggNOG" id="ENOG502SBXX">
    <property type="taxonomic scope" value="Eukaryota"/>
</dbReference>
<dbReference type="EMBL" id="GL732569">
    <property type="protein sequence ID" value="EFX76258.1"/>
    <property type="molecule type" value="Genomic_DNA"/>
</dbReference>
<dbReference type="OMA" id="ICCFWSP"/>
<dbReference type="HOGENOM" id="CLU_1504971_0_0_1"/>
<dbReference type="KEGG" id="dpx:DAPPUDRAFT_226082"/>
<dbReference type="Proteomes" id="UP000000305">
    <property type="component" value="Unassembled WGS sequence"/>
</dbReference>
<feature type="transmembrane region" description="Helical" evidence="1">
    <location>
        <begin position="96"/>
        <end position="117"/>
    </location>
</feature>
<gene>
    <name evidence="2" type="ORF">DAPPUDRAFT_226082</name>
</gene>
<evidence type="ECO:0000256" key="1">
    <source>
        <dbReference type="SAM" id="Phobius"/>
    </source>
</evidence>